<dbReference type="PANTHER" id="PTHR23347:SF5">
    <property type="entry name" value="HARMONIN-BINDING PROTEIN USHBP1"/>
    <property type="match status" value="1"/>
</dbReference>
<dbReference type="InterPro" id="IPR040171">
    <property type="entry name" value="USBP1-like"/>
</dbReference>
<feature type="region of interest" description="Disordered" evidence="1">
    <location>
        <begin position="469"/>
        <end position="502"/>
    </location>
</feature>
<feature type="region of interest" description="Disordered" evidence="1">
    <location>
        <begin position="62"/>
        <end position="112"/>
    </location>
</feature>
<feature type="compositionally biased region" description="Basic and acidic residues" evidence="1">
    <location>
        <begin position="69"/>
        <end position="83"/>
    </location>
</feature>
<feature type="compositionally biased region" description="Basic and acidic residues" evidence="1">
    <location>
        <begin position="564"/>
        <end position="577"/>
    </location>
</feature>
<feature type="compositionally biased region" description="Pro residues" evidence="1">
    <location>
        <begin position="301"/>
        <end position="319"/>
    </location>
</feature>
<dbReference type="InterPro" id="IPR019536">
    <property type="entry name" value="USHBP1_PDZ-bd"/>
</dbReference>
<dbReference type="PANTHER" id="PTHR23347">
    <property type="entry name" value="COLORECTAL MUTANT CANCER PROTEIN MCC PROTEIN -RELATED"/>
    <property type="match status" value="1"/>
</dbReference>
<organism evidence="3 4">
    <name type="scientific">Coilia grayii</name>
    <name type="common">Gray's grenadier anchovy</name>
    <dbReference type="NCBI Taxonomy" id="363190"/>
    <lineage>
        <taxon>Eukaryota</taxon>
        <taxon>Metazoa</taxon>
        <taxon>Chordata</taxon>
        <taxon>Craniata</taxon>
        <taxon>Vertebrata</taxon>
        <taxon>Euteleostomi</taxon>
        <taxon>Actinopterygii</taxon>
        <taxon>Neopterygii</taxon>
        <taxon>Teleostei</taxon>
        <taxon>Clupei</taxon>
        <taxon>Clupeiformes</taxon>
        <taxon>Clupeoidei</taxon>
        <taxon>Engraulidae</taxon>
        <taxon>Coilinae</taxon>
        <taxon>Coilia</taxon>
    </lineage>
</organism>
<feature type="region of interest" description="Disordered" evidence="1">
    <location>
        <begin position="413"/>
        <end position="453"/>
    </location>
</feature>
<dbReference type="Proteomes" id="UP001591681">
    <property type="component" value="Unassembled WGS sequence"/>
</dbReference>
<evidence type="ECO:0000313" key="4">
    <source>
        <dbReference type="Proteomes" id="UP001591681"/>
    </source>
</evidence>
<reference evidence="3 4" key="1">
    <citation type="submission" date="2024-09" db="EMBL/GenBank/DDBJ databases">
        <title>A chromosome-level genome assembly of Gray's grenadier anchovy, Coilia grayii.</title>
        <authorList>
            <person name="Fu Z."/>
        </authorList>
    </citation>
    <scope>NUCLEOTIDE SEQUENCE [LARGE SCALE GENOMIC DNA]</scope>
    <source>
        <strain evidence="3">G4</strain>
        <tissue evidence="3">Muscle</tissue>
    </source>
</reference>
<feature type="compositionally biased region" description="Low complexity" evidence="1">
    <location>
        <begin position="15"/>
        <end position="32"/>
    </location>
</feature>
<feature type="region of interest" description="Disordered" evidence="1">
    <location>
        <begin position="250"/>
        <end position="269"/>
    </location>
</feature>
<evidence type="ECO:0000259" key="2">
    <source>
        <dbReference type="Pfam" id="PF10506"/>
    </source>
</evidence>
<feature type="compositionally biased region" description="Polar residues" evidence="1">
    <location>
        <begin position="439"/>
        <end position="453"/>
    </location>
</feature>
<feature type="compositionally biased region" description="Basic and acidic residues" evidence="1">
    <location>
        <begin position="1"/>
        <end position="13"/>
    </location>
</feature>
<dbReference type="Pfam" id="PF10506">
    <property type="entry name" value="USHBP1_PDZ-bd"/>
    <property type="match status" value="1"/>
</dbReference>
<comment type="caution">
    <text evidence="3">The sequence shown here is derived from an EMBL/GenBank/DDBJ whole genome shotgun (WGS) entry which is preliminary data.</text>
</comment>
<feature type="domain" description="Harmonin-binding protein USHBP1 PDZ-binding" evidence="2">
    <location>
        <begin position="330"/>
        <end position="394"/>
    </location>
</feature>
<dbReference type="EMBL" id="JBHFQA010000012">
    <property type="protein sequence ID" value="KAL2090333.1"/>
    <property type="molecule type" value="Genomic_DNA"/>
</dbReference>
<keyword evidence="4" id="KW-1185">Reference proteome</keyword>
<feature type="region of interest" description="Disordered" evidence="1">
    <location>
        <begin position="564"/>
        <end position="590"/>
    </location>
</feature>
<feature type="compositionally biased region" description="Polar residues" evidence="1">
    <location>
        <begin position="413"/>
        <end position="427"/>
    </location>
</feature>
<sequence length="698" mass="77287">MDNLERRAERDSTQDSGSGAGDPDASGGYDSDVSLPSVSELRQCELEVGALLKIIADLNAKMGSLQAPRDGEERKSLGRDSHSTPDVPPSPGPPFPPEEEAGIGAPAPLTRRDSEEVWGELQEVLSTLERSASRGRSSTPVPQPLRDEEIRTLHLSAARESWVRVTQVLEEMERELGFSYRSALPPEERRRYQQDVLELHRHNSSLRAALQSSQQELGLAHTTLHTLQDDRKKLQEKLLVLKRRWLVAGSLSPPRSPSSCSSGAVSPSWASPPFPASPLLLRRHVAAFPPVSTGGDVSPSSPCPSPCPSPSPSPSPAPTASPSLESETDRLQRCLERLKARNERLSAALERRKGESEQISMELSRHEADNTALQMALQYCEECEETYMKLLDLYEHSREQSGTETTDCTNRLASSAGSEAKQLQTGRPTAEGATERGKSTQTRSAAEDFSQQVGDLKEKIGGLRRDRAALHIPEQGPVGGGKMSPDTGTLAGPRSHNTTNTPTGEKAALLYELVTVREEMSELRGTIRLTEKEKRCLEWTLMAQRAQDEAGALLIDSLRDELEERSMEHQRASRNRESSNSGGGIPGPRSRTILRELQAASQREQVMKRRMIVLRDSLDTKLSDSTALRRQSEEEATRLAQAHSKISSVYRNARRKHREQIWRLEKQMAALSERHMSTITELQATLEGMEDRREETVL</sequence>
<gene>
    <name evidence="3" type="ORF">ACEWY4_015021</name>
</gene>
<name>A0ABD1JU92_9TELE</name>
<evidence type="ECO:0000256" key="1">
    <source>
        <dbReference type="SAM" id="MobiDB-lite"/>
    </source>
</evidence>
<evidence type="ECO:0000313" key="3">
    <source>
        <dbReference type="EMBL" id="KAL2090333.1"/>
    </source>
</evidence>
<feature type="region of interest" description="Disordered" evidence="1">
    <location>
        <begin position="1"/>
        <end position="34"/>
    </location>
</feature>
<feature type="compositionally biased region" description="Pro residues" evidence="1">
    <location>
        <begin position="86"/>
        <end position="96"/>
    </location>
</feature>
<proteinExistence type="predicted"/>
<feature type="region of interest" description="Disordered" evidence="1">
    <location>
        <begin position="292"/>
        <end position="330"/>
    </location>
</feature>
<accession>A0ABD1JU92</accession>
<protein>
    <recommendedName>
        <fullName evidence="2">Harmonin-binding protein USHBP1 PDZ-binding domain-containing protein</fullName>
    </recommendedName>
</protein>
<dbReference type="AlphaFoldDB" id="A0ABD1JU92"/>